<dbReference type="InterPro" id="IPR013103">
    <property type="entry name" value="RVT_2"/>
</dbReference>
<evidence type="ECO:0000259" key="2">
    <source>
        <dbReference type="Pfam" id="PF07727"/>
    </source>
</evidence>
<comment type="caution">
    <text evidence="3">The sequence shown here is derived from an EMBL/GenBank/DDBJ whole genome shotgun (WGS) entry which is preliminary data.</text>
</comment>
<sequence length="423" mass="48911">MDGILDVGCLVLTTMTPELQKQHEYMVAYEMIQNLKEILKGKHNNRDQDEPKTYQEAVASPDSEKWLEAMTSEMDSMSENQVWILVKPPEGINPIGCKWVLKKKSDMDGNVHTYKGRLVAKGLRQIHGVDYDETFSPVAMFKSIRIFLVVVAFHDYEIWLMDIKTAFLNEKLEEDVYITQPEGFVTPENAGKANPGEGHWTAIKNILKYLRRTKDLFLVYGGEEELGIRVTLMRASKPTKMIYDRNRVLYSVLMEQMLPLRKQRNPDLIIDPNILLTASISYDEMRNMKGVSESFCSLVYSGGLSRDLDELFVDIQDPSKWFHQKNQSRDFLWIYARIDRPGRPWKQQYSESRSCTEATLKAKTQNLSKQNTSREISARADKDKYRKGIAIESTYFSEYPGSMSVSKRRQKDSQSQRLEAQAH</sequence>
<gene>
    <name evidence="3" type="ORF">V6N11_084352</name>
</gene>
<evidence type="ECO:0000313" key="3">
    <source>
        <dbReference type="EMBL" id="KAK9003720.1"/>
    </source>
</evidence>
<organism evidence="3 4">
    <name type="scientific">Hibiscus sabdariffa</name>
    <name type="common">roselle</name>
    <dbReference type="NCBI Taxonomy" id="183260"/>
    <lineage>
        <taxon>Eukaryota</taxon>
        <taxon>Viridiplantae</taxon>
        <taxon>Streptophyta</taxon>
        <taxon>Embryophyta</taxon>
        <taxon>Tracheophyta</taxon>
        <taxon>Spermatophyta</taxon>
        <taxon>Magnoliopsida</taxon>
        <taxon>eudicotyledons</taxon>
        <taxon>Gunneridae</taxon>
        <taxon>Pentapetalae</taxon>
        <taxon>rosids</taxon>
        <taxon>malvids</taxon>
        <taxon>Malvales</taxon>
        <taxon>Malvaceae</taxon>
        <taxon>Malvoideae</taxon>
        <taxon>Hibiscus</taxon>
    </lineage>
</organism>
<keyword evidence="4" id="KW-1185">Reference proteome</keyword>
<feature type="region of interest" description="Disordered" evidence="1">
    <location>
        <begin position="401"/>
        <end position="423"/>
    </location>
</feature>
<dbReference type="EMBL" id="JBBPBN010000033">
    <property type="protein sequence ID" value="KAK9003720.1"/>
    <property type="molecule type" value="Genomic_DNA"/>
</dbReference>
<proteinExistence type="predicted"/>
<name>A0ABR2QSS1_9ROSI</name>
<feature type="domain" description="Reverse transcriptase Ty1/copia-type" evidence="2">
    <location>
        <begin position="80"/>
        <end position="192"/>
    </location>
</feature>
<dbReference type="Pfam" id="PF07727">
    <property type="entry name" value="RVT_2"/>
    <property type="match status" value="1"/>
</dbReference>
<protein>
    <recommendedName>
        <fullName evidence="2">Reverse transcriptase Ty1/copia-type domain-containing protein</fullName>
    </recommendedName>
</protein>
<reference evidence="3 4" key="1">
    <citation type="journal article" date="2024" name="G3 (Bethesda)">
        <title>Genome assembly of Hibiscus sabdariffa L. provides insights into metabolisms of medicinal natural products.</title>
        <authorList>
            <person name="Kim T."/>
        </authorList>
    </citation>
    <scope>NUCLEOTIDE SEQUENCE [LARGE SCALE GENOMIC DNA]</scope>
    <source>
        <strain evidence="3">TK-2024</strain>
        <tissue evidence="3">Old leaves</tissue>
    </source>
</reference>
<accession>A0ABR2QSS1</accession>
<evidence type="ECO:0000256" key="1">
    <source>
        <dbReference type="SAM" id="MobiDB-lite"/>
    </source>
</evidence>
<evidence type="ECO:0000313" key="4">
    <source>
        <dbReference type="Proteomes" id="UP001396334"/>
    </source>
</evidence>
<dbReference type="Proteomes" id="UP001396334">
    <property type="component" value="Unassembled WGS sequence"/>
</dbReference>
<feature type="compositionally biased region" description="Polar residues" evidence="1">
    <location>
        <begin position="413"/>
        <end position="423"/>
    </location>
</feature>